<evidence type="ECO:0000313" key="2">
    <source>
        <dbReference type="Proteomes" id="UP000563094"/>
    </source>
</evidence>
<reference evidence="1 2" key="1">
    <citation type="submission" date="2020-08" db="EMBL/GenBank/DDBJ databases">
        <title>Genomic Encyclopedia of Type Strains, Phase IV (KMG-IV): sequencing the most valuable type-strain genomes for metagenomic binning, comparative biology and taxonomic classification.</title>
        <authorList>
            <person name="Goeker M."/>
        </authorList>
    </citation>
    <scope>NUCLEOTIDE SEQUENCE [LARGE SCALE GENOMIC DNA]</scope>
    <source>
        <strain evidence="1 2">DSM 29854</strain>
    </source>
</reference>
<comment type="caution">
    <text evidence="1">The sequence shown here is derived from an EMBL/GenBank/DDBJ whole genome shotgun (WGS) entry which is preliminary data.</text>
</comment>
<name>A0A839GLQ2_9BACT</name>
<proteinExistence type="predicted"/>
<gene>
    <name evidence="1" type="ORF">FHS90_000095</name>
</gene>
<sequence length="62" mass="6936">MTKFFNVLLAYFSWQALHIVTIALTDTKTCEGFAFLAYFSKNRPKTHLVSLPTCTFAAGTNS</sequence>
<dbReference type="EMBL" id="JACJIQ010000001">
    <property type="protein sequence ID" value="MBA9075398.1"/>
    <property type="molecule type" value="Genomic_DNA"/>
</dbReference>
<accession>A0A839GLQ2</accession>
<keyword evidence="2" id="KW-1185">Reference proteome</keyword>
<evidence type="ECO:0000313" key="1">
    <source>
        <dbReference type="EMBL" id="MBA9075398.1"/>
    </source>
</evidence>
<protein>
    <submittedName>
        <fullName evidence="1">Uncharacterized protein</fullName>
    </submittedName>
</protein>
<organism evidence="1 2">
    <name type="scientific">Rufibacter quisquiliarum</name>
    <dbReference type="NCBI Taxonomy" id="1549639"/>
    <lineage>
        <taxon>Bacteria</taxon>
        <taxon>Pseudomonadati</taxon>
        <taxon>Bacteroidota</taxon>
        <taxon>Cytophagia</taxon>
        <taxon>Cytophagales</taxon>
        <taxon>Hymenobacteraceae</taxon>
        <taxon>Rufibacter</taxon>
    </lineage>
</organism>
<dbReference type="AlphaFoldDB" id="A0A839GLQ2"/>
<dbReference type="Proteomes" id="UP000563094">
    <property type="component" value="Unassembled WGS sequence"/>
</dbReference>